<dbReference type="STRING" id="52694.ACWI_33580"/>
<evidence type="ECO:0000313" key="4">
    <source>
        <dbReference type="EMBL" id="OFV69164.1"/>
    </source>
</evidence>
<evidence type="ECO:0000256" key="1">
    <source>
        <dbReference type="SAM" id="Coils"/>
    </source>
</evidence>
<evidence type="ECO:0000259" key="3">
    <source>
        <dbReference type="PROSITE" id="PS51737"/>
    </source>
</evidence>
<dbReference type="EMBL" id="LKEU01000044">
    <property type="protein sequence ID" value="OFV69164.1"/>
    <property type="molecule type" value="Genomic_DNA"/>
</dbReference>
<sequence>MNGARNIRSVTVIPATPELFMQIDEKPSRKKRVAAYARVSTNLEEQQSSFEAQLDYYTKYIKDKPEWEFVEVYTDEGISATSTKKRDGFNRMIKDALDGKIDLIVTKSVSRFARNTVDTLTNVRLLKEKNIEIYFEKENIYTLDSKGELLIAIMSSLAQDESRSISENVTWGKRKSFSDGNISLPYKSFLGYVKGENGLPQIVEEEATTIRLIYKLFLEGHTPSSIAKQLMALKILSPTKRQKWPVSTVISILKNEKYKGDAVLQKRYTTDFLTKKMKTNEGEVPQYYVENSHPAIIPPETFGLVQEEFARRKSKGGYTACQSCFSSRIICGDCGSAYGSKVWHSGSKYQHTVWQCNNKFKEKDKCNTPHLYDETIKKLFVEVMNHLIKNKAEIFENYRLMLDKLTDCQDLKEELKQVDEECSSIEIMVDAFVSENTRVAMDQEEYQRRYNTYAESYDKLRNRHMALTEEIRKREAQKNQIHAFLDILEKRDQLLTEFDETLWRRTVLEMVVLSKDEVNFRFKDGAEIKWPMKGNI</sequence>
<dbReference type="Pfam" id="PF07508">
    <property type="entry name" value="Recombinase"/>
    <property type="match status" value="1"/>
</dbReference>
<dbReference type="InterPro" id="IPR011109">
    <property type="entry name" value="DNA_bind_recombinase_dom"/>
</dbReference>
<dbReference type="InterPro" id="IPR050639">
    <property type="entry name" value="SSR_resolvase"/>
</dbReference>
<dbReference type="SMART" id="SM00857">
    <property type="entry name" value="Resolvase"/>
    <property type="match status" value="1"/>
</dbReference>
<dbReference type="PANTHER" id="PTHR30461">
    <property type="entry name" value="DNA-INVERTASE FROM LAMBDOID PROPHAGE"/>
    <property type="match status" value="1"/>
</dbReference>
<comment type="caution">
    <text evidence="4">The sequence shown here is derived from an EMBL/GenBank/DDBJ whole genome shotgun (WGS) entry which is preliminary data.</text>
</comment>
<dbReference type="Pfam" id="PF13408">
    <property type="entry name" value="Zn_ribbon_recom"/>
    <property type="match status" value="1"/>
</dbReference>
<dbReference type="PROSITE" id="PS51736">
    <property type="entry name" value="RECOMBINASES_3"/>
    <property type="match status" value="1"/>
</dbReference>
<reference evidence="4 5" key="1">
    <citation type="submission" date="2015-09" db="EMBL/GenBank/DDBJ databases">
        <title>Genome sequence of Acetobacterium wieringae DSM 1911.</title>
        <authorList>
            <person name="Poehlein A."/>
            <person name="Bengelsdorf F.R."/>
            <person name="Schiel-Bengelsdorf B."/>
            <person name="Duerre P."/>
            <person name="Daniel R."/>
        </authorList>
    </citation>
    <scope>NUCLEOTIDE SEQUENCE [LARGE SCALE GENOMIC DNA]</scope>
    <source>
        <strain evidence="4 5">DSM 1911</strain>
    </source>
</reference>
<feature type="coiled-coil region" evidence="1">
    <location>
        <begin position="401"/>
        <end position="477"/>
    </location>
</feature>
<dbReference type="Gene3D" id="3.40.50.1390">
    <property type="entry name" value="Resolvase, N-terminal catalytic domain"/>
    <property type="match status" value="1"/>
</dbReference>
<dbReference type="GO" id="GO:0003677">
    <property type="term" value="F:DNA binding"/>
    <property type="evidence" value="ECO:0007669"/>
    <property type="project" value="InterPro"/>
</dbReference>
<dbReference type="Pfam" id="PF00239">
    <property type="entry name" value="Resolvase"/>
    <property type="match status" value="1"/>
</dbReference>
<accession>A0A1F2PDU5</accession>
<protein>
    <submittedName>
        <fullName evidence="4">Transposon Tn3 resolvase</fullName>
    </submittedName>
</protein>
<dbReference type="RefSeq" id="WP_242871642.1">
    <property type="nucleotide sequence ID" value="NZ_LKEU01000044.1"/>
</dbReference>
<name>A0A1F2PDU5_9FIRM</name>
<feature type="domain" description="Resolvase/invertase-type recombinase catalytic" evidence="2">
    <location>
        <begin position="32"/>
        <end position="180"/>
    </location>
</feature>
<proteinExistence type="predicted"/>
<dbReference type="Gene3D" id="3.90.1750.20">
    <property type="entry name" value="Putative Large Serine Recombinase, Chain B, Domain 2"/>
    <property type="match status" value="1"/>
</dbReference>
<dbReference type="InterPro" id="IPR006119">
    <property type="entry name" value="Resolv_N"/>
</dbReference>
<evidence type="ECO:0000313" key="5">
    <source>
        <dbReference type="Proteomes" id="UP000176244"/>
    </source>
</evidence>
<dbReference type="CDD" id="cd00338">
    <property type="entry name" value="Ser_Recombinase"/>
    <property type="match status" value="1"/>
</dbReference>
<dbReference type="PROSITE" id="PS51737">
    <property type="entry name" value="RECOMBINASE_DNA_BIND"/>
    <property type="match status" value="1"/>
</dbReference>
<feature type="domain" description="Recombinase" evidence="3">
    <location>
        <begin position="189"/>
        <end position="315"/>
    </location>
</feature>
<dbReference type="SUPFAM" id="SSF53041">
    <property type="entry name" value="Resolvase-like"/>
    <property type="match status" value="1"/>
</dbReference>
<gene>
    <name evidence="4" type="primary">tnpR_2</name>
    <name evidence="4" type="ORF">ACWI_33580</name>
</gene>
<keyword evidence="1" id="KW-0175">Coiled coil</keyword>
<dbReference type="InterPro" id="IPR036162">
    <property type="entry name" value="Resolvase-like_N_sf"/>
</dbReference>
<dbReference type="InterPro" id="IPR038109">
    <property type="entry name" value="DNA_bind_recomb_sf"/>
</dbReference>
<dbReference type="InterPro" id="IPR025827">
    <property type="entry name" value="Zn_ribbon_recom_dom"/>
</dbReference>
<dbReference type="PANTHER" id="PTHR30461:SF23">
    <property type="entry name" value="DNA RECOMBINASE-RELATED"/>
    <property type="match status" value="1"/>
</dbReference>
<dbReference type="GO" id="GO:0000150">
    <property type="term" value="F:DNA strand exchange activity"/>
    <property type="evidence" value="ECO:0007669"/>
    <property type="project" value="InterPro"/>
</dbReference>
<dbReference type="AlphaFoldDB" id="A0A1F2PDU5"/>
<dbReference type="Proteomes" id="UP000176244">
    <property type="component" value="Unassembled WGS sequence"/>
</dbReference>
<evidence type="ECO:0000259" key="2">
    <source>
        <dbReference type="PROSITE" id="PS51736"/>
    </source>
</evidence>
<organism evidence="4 5">
    <name type="scientific">Acetobacterium wieringae</name>
    <dbReference type="NCBI Taxonomy" id="52694"/>
    <lineage>
        <taxon>Bacteria</taxon>
        <taxon>Bacillati</taxon>
        <taxon>Bacillota</taxon>
        <taxon>Clostridia</taxon>
        <taxon>Eubacteriales</taxon>
        <taxon>Eubacteriaceae</taxon>
        <taxon>Acetobacterium</taxon>
    </lineage>
</organism>